<dbReference type="Gene3D" id="3.80.10.10">
    <property type="entry name" value="Ribonuclease Inhibitor"/>
    <property type="match status" value="2"/>
</dbReference>
<organism evidence="12">
    <name type="scientific">Cladocopium goreaui</name>
    <dbReference type="NCBI Taxonomy" id="2562237"/>
    <lineage>
        <taxon>Eukaryota</taxon>
        <taxon>Sar</taxon>
        <taxon>Alveolata</taxon>
        <taxon>Dinophyceae</taxon>
        <taxon>Suessiales</taxon>
        <taxon>Symbiodiniaceae</taxon>
        <taxon>Cladocopium</taxon>
    </lineage>
</organism>
<dbReference type="EMBL" id="CAMXCT020002668">
    <property type="protein sequence ID" value="CAL1153036.1"/>
    <property type="molecule type" value="Genomic_DNA"/>
</dbReference>
<dbReference type="EMBL" id="CAMXCT030002668">
    <property type="protein sequence ID" value="CAL4786973.1"/>
    <property type="molecule type" value="Genomic_DNA"/>
</dbReference>
<proteinExistence type="predicted"/>
<dbReference type="EMBL" id="CAMXCT010002668">
    <property type="protein sequence ID" value="CAI3999661.1"/>
    <property type="molecule type" value="Genomic_DNA"/>
</dbReference>
<keyword evidence="5 11" id="KW-1133">Transmembrane helix</keyword>
<dbReference type="GO" id="GO:0012505">
    <property type="term" value="C:endomembrane system"/>
    <property type="evidence" value="ECO:0007669"/>
    <property type="project" value="UniProtKB-SubCell"/>
</dbReference>
<feature type="transmembrane region" description="Helical" evidence="11">
    <location>
        <begin position="947"/>
        <end position="968"/>
    </location>
</feature>
<dbReference type="AlphaFoldDB" id="A0A9P1CYG0"/>
<evidence type="ECO:0000256" key="7">
    <source>
        <dbReference type="ARBA" id="ARBA00023170"/>
    </source>
</evidence>
<evidence type="ECO:0000256" key="5">
    <source>
        <dbReference type="ARBA" id="ARBA00022989"/>
    </source>
</evidence>
<feature type="compositionally biased region" description="Low complexity" evidence="10">
    <location>
        <begin position="57"/>
        <end position="79"/>
    </location>
</feature>
<accession>A0A9P1CYG0</accession>
<dbReference type="SUPFAM" id="SSF52058">
    <property type="entry name" value="L domain-like"/>
    <property type="match status" value="1"/>
</dbReference>
<dbReference type="OrthoDB" id="446184at2759"/>
<evidence type="ECO:0000256" key="3">
    <source>
        <dbReference type="ARBA" id="ARBA00022692"/>
    </source>
</evidence>
<protein>
    <submittedName>
        <fullName evidence="12">Uncharacterized protein</fullName>
    </submittedName>
</protein>
<evidence type="ECO:0000313" key="12">
    <source>
        <dbReference type="EMBL" id="CAI3999661.1"/>
    </source>
</evidence>
<comment type="caution">
    <text evidence="12">The sequence shown here is derived from an EMBL/GenBank/DDBJ whole genome shotgun (WGS) entry which is preliminary data.</text>
</comment>
<keyword evidence="2" id="KW-1003">Cell membrane</keyword>
<dbReference type="InterPro" id="IPR032675">
    <property type="entry name" value="LRR_dom_sf"/>
</dbReference>
<gene>
    <name evidence="12" type="ORF">C1SCF055_LOCUS25839</name>
</gene>
<comment type="subcellular location">
    <subcellularLocation>
        <location evidence="1">Cell membrane</location>
    </subcellularLocation>
    <subcellularLocation>
        <location evidence="9">Endomembrane system</location>
        <topology evidence="9">Single-pass membrane protein</topology>
    </subcellularLocation>
</comment>
<evidence type="ECO:0000256" key="8">
    <source>
        <dbReference type="ARBA" id="ARBA00023180"/>
    </source>
</evidence>
<evidence type="ECO:0000313" key="14">
    <source>
        <dbReference type="EMBL" id="CAL4786973.1"/>
    </source>
</evidence>
<evidence type="ECO:0000256" key="10">
    <source>
        <dbReference type="SAM" id="MobiDB-lite"/>
    </source>
</evidence>
<keyword evidence="8" id="KW-0325">Glycoprotein</keyword>
<keyword evidence="14" id="KW-0418">Kinase</keyword>
<reference evidence="13" key="2">
    <citation type="submission" date="2024-04" db="EMBL/GenBank/DDBJ databases">
        <authorList>
            <person name="Chen Y."/>
            <person name="Shah S."/>
            <person name="Dougan E. K."/>
            <person name="Thang M."/>
            <person name="Chan C."/>
        </authorList>
    </citation>
    <scope>NUCLEOTIDE SEQUENCE [LARGE SCALE GENOMIC DNA]</scope>
</reference>
<keyword evidence="14" id="KW-0808">Transferase</keyword>
<evidence type="ECO:0000256" key="6">
    <source>
        <dbReference type="ARBA" id="ARBA00023136"/>
    </source>
</evidence>
<keyword evidence="15" id="KW-1185">Reference proteome</keyword>
<dbReference type="Proteomes" id="UP001152797">
    <property type="component" value="Unassembled WGS sequence"/>
</dbReference>
<dbReference type="GO" id="GO:0005886">
    <property type="term" value="C:plasma membrane"/>
    <property type="evidence" value="ECO:0007669"/>
    <property type="project" value="UniProtKB-SubCell"/>
</dbReference>
<evidence type="ECO:0000313" key="13">
    <source>
        <dbReference type="EMBL" id="CAL1153036.1"/>
    </source>
</evidence>
<evidence type="ECO:0000256" key="4">
    <source>
        <dbReference type="ARBA" id="ARBA00022729"/>
    </source>
</evidence>
<keyword evidence="3 11" id="KW-0812">Transmembrane</keyword>
<reference evidence="12" key="1">
    <citation type="submission" date="2022-10" db="EMBL/GenBank/DDBJ databases">
        <authorList>
            <person name="Chen Y."/>
            <person name="Dougan E. K."/>
            <person name="Chan C."/>
            <person name="Rhodes N."/>
            <person name="Thang M."/>
        </authorList>
    </citation>
    <scope>NUCLEOTIDE SEQUENCE</scope>
</reference>
<feature type="transmembrane region" description="Helical" evidence="11">
    <location>
        <begin position="745"/>
        <end position="765"/>
    </location>
</feature>
<dbReference type="GO" id="GO:0016301">
    <property type="term" value="F:kinase activity"/>
    <property type="evidence" value="ECO:0007669"/>
    <property type="project" value="UniProtKB-KW"/>
</dbReference>
<keyword evidence="4" id="KW-0732">Signal</keyword>
<dbReference type="PANTHER" id="PTHR48052:SF8">
    <property type="entry name" value="LRR RECEPTOR-LIKE SERINE_THREONINE-PROTEIN KINASE FLS2"/>
    <property type="match status" value="1"/>
</dbReference>
<keyword evidence="7 14" id="KW-0675">Receptor</keyword>
<evidence type="ECO:0000256" key="1">
    <source>
        <dbReference type="ARBA" id="ARBA00004236"/>
    </source>
</evidence>
<name>A0A9P1CYG0_9DINO</name>
<evidence type="ECO:0000256" key="9">
    <source>
        <dbReference type="ARBA" id="ARBA00037847"/>
    </source>
</evidence>
<feature type="transmembrane region" description="Helical" evidence="11">
    <location>
        <begin position="858"/>
        <end position="882"/>
    </location>
</feature>
<evidence type="ECO:0000313" key="15">
    <source>
        <dbReference type="Proteomes" id="UP001152797"/>
    </source>
</evidence>
<evidence type="ECO:0000256" key="11">
    <source>
        <dbReference type="SAM" id="Phobius"/>
    </source>
</evidence>
<dbReference type="PANTHER" id="PTHR48052">
    <property type="entry name" value="UNNAMED PRODUCT"/>
    <property type="match status" value="1"/>
</dbReference>
<feature type="region of interest" description="Disordered" evidence="10">
    <location>
        <begin position="57"/>
        <end position="92"/>
    </location>
</feature>
<feature type="transmembrane region" description="Helical" evidence="11">
    <location>
        <begin position="1164"/>
        <end position="1185"/>
    </location>
</feature>
<sequence length="1242" mass="135761">MTELPLAQGQKASGSAKSMMIHSNLYWFGFICFSHFNPIAVAERAKVNQNTLELDVSVSRSSESSGSPTSLAETSQRSQRSQRRSQPSDKSKCSEWSSLRLILEKLGVHQLSDPKLGGKIRWVGCYVWKIRLTDATLSGTLDDRIGELQRLHHLDLRFTKVAGNLSSLQRLTKLQFLNLQGAKISGDISSLKPLTQLLELYLDSTEVTGDLLNLQKATQIRKLYLGSTSITGDLKSLQQHEWLQDLVLADTKVTGELADLQHLRKTLFTFHAENTLVTGDLSKIIWTELVQLKLTNTKVTGNLRMALKSKELKEIDLAGTNVSGDISALFQWKQLEEVDLSGTQMSGRLGRAWRGQVPELRILKLTNCKRLAFIPTGEGLLDLKHQFFSNRFPENLLLPKLIILELSGSPLNGNLMDLLGPLGMCLALASIRAAGCGLTGRLPSLLFQDVWLDHDHWSIWHPALAASLQTLDLASNQLSGVDQIPQNIQSLILAGNPEVDLRHGVLRSAIVAGTFLDLQHVRLTNSLEAKELLEANILVESPTASMSIAGGYACHDLSTKSLQITPEDFLPEELCSCAPGWAGTGANCTRCANNTFSSDYSGNCQKCPEGSRAEAAGTSCRCAFGELLEAPEGMTCGCEEGYASDQKSYVPCHNWNLACPTSGMELRSALPKLGFARLMANDKLALPCLPPRETRCNSSAGSANQCANGYQGILCSDCAEHFFATDGLCKACRSDGWMRPERPEIWYLTVSIIAVLLAGLAYVWMQSARNVEATEPKFSAKDAIKEQLKGQGPILLQMCQLWAVLALLSKDGQDGSTTDAKASPFWEIPYVEALQFSLESFKDGLNLQCRFQGVTVRLACALMAPMAPLLVLMCCLVVEVFARGSGISAGLQAVALLYIGGASSASKLLRCQSVDGEGGRLPKELAFRKWLPHLFCHDESLQFVDVVGYASAVCYGLVIPFCLVYLYAKQHAVLRPGRATVAAAVHQEALEVRLVELKGSSWDKTSLKERALTRRLVAASAAYISVLMRGRVNVQLKDGVVVVKAPGQSSQAELGDVLSLVKMDTGAVGTSLKCRAIAEMLMERCILEEAEGSERILAGSKNLLLKYARCRSLYMEIVQKLVAVALVSVVGSEDSLELSFAITMAMAATSAMVQPFLHPQVNALQCCCFLCLALAAVSFGFQWAWLSRSALAVPFLLSFSLTLRPDSTHGLAVRLWQDLRQRIQQLEEGQMVEILVETFTFL</sequence>
<keyword evidence="6 11" id="KW-0472">Membrane</keyword>
<evidence type="ECO:0000256" key="2">
    <source>
        <dbReference type="ARBA" id="ARBA00022475"/>
    </source>
</evidence>